<feature type="region of interest" description="Disordered" evidence="1">
    <location>
        <begin position="193"/>
        <end position="214"/>
    </location>
</feature>
<gene>
    <name evidence="2" type="ORF">BUALT_Bualt15G0128100</name>
</gene>
<feature type="compositionally biased region" description="Basic and acidic residues" evidence="1">
    <location>
        <begin position="18"/>
        <end position="33"/>
    </location>
</feature>
<keyword evidence="3" id="KW-1185">Reference proteome</keyword>
<evidence type="ECO:0000256" key="1">
    <source>
        <dbReference type="SAM" id="MobiDB-lite"/>
    </source>
</evidence>
<evidence type="ECO:0000313" key="2">
    <source>
        <dbReference type="EMBL" id="KAG8369216.1"/>
    </source>
</evidence>
<dbReference type="AlphaFoldDB" id="A0AAV6WFA9"/>
<feature type="region of interest" description="Disordered" evidence="1">
    <location>
        <begin position="1"/>
        <end position="41"/>
    </location>
</feature>
<organism evidence="2 3">
    <name type="scientific">Buddleja alternifolia</name>
    <dbReference type="NCBI Taxonomy" id="168488"/>
    <lineage>
        <taxon>Eukaryota</taxon>
        <taxon>Viridiplantae</taxon>
        <taxon>Streptophyta</taxon>
        <taxon>Embryophyta</taxon>
        <taxon>Tracheophyta</taxon>
        <taxon>Spermatophyta</taxon>
        <taxon>Magnoliopsida</taxon>
        <taxon>eudicotyledons</taxon>
        <taxon>Gunneridae</taxon>
        <taxon>Pentapetalae</taxon>
        <taxon>asterids</taxon>
        <taxon>lamiids</taxon>
        <taxon>Lamiales</taxon>
        <taxon>Scrophulariaceae</taxon>
        <taxon>Buddlejeae</taxon>
        <taxon>Buddleja</taxon>
    </lineage>
</organism>
<dbReference type="Proteomes" id="UP000826271">
    <property type="component" value="Unassembled WGS sequence"/>
</dbReference>
<name>A0AAV6WFA9_9LAMI</name>
<reference evidence="2" key="1">
    <citation type="submission" date="2019-10" db="EMBL/GenBank/DDBJ databases">
        <authorList>
            <person name="Zhang R."/>
            <person name="Pan Y."/>
            <person name="Wang J."/>
            <person name="Ma R."/>
            <person name="Yu S."/>
        </authorList>
    </citation>
    <scope>NUCLEOTIDE SEQUENCE</scope>
    <source>
        <strain evidence="2">LA-IB0</strain>
        <tissue evidence="2">Leaf</tissue>
    </source>
</reference>
<comment type="caution">
    <text evidence="2">The sequence shown here is derived from an EMBL/GenBank/DDBJ whole genome shotgun (WGS) entry which is preliminary data.</text>
</comment>
<sequence>MHTSFKTKEGKSTIPVSKTHDPDPTSYSKAKDHGVKKRKTGHWKRAEVRKEDSYHRFHCSLSLRLFGIAGEVRAKSGGLALLWEKEVSVDLRDALDNCRLFDLGCIWYQYTWCNRRMTTGTTKERLDRIVLHKNGFLCFLEQRLFVSFLIQWDLNADGNAAHRVWEKVQACRVGLINWSKSAFGNKRRKRNEMKGLMNSPQEQNKVVEPEFPPP</sequence>
<accession>A0AAV6WFA9</accession>
<dbReference type="EMBL" id="WHWC01000015">
    <property type="protein sequence ID" value="KAG8369216.1"/>
    <property type="molecule type" value="Genomic_DNA"/>
</dbReference>
<protein>
    <submittedName>
        <fullName evidence="2">Uncharacterized protein</fullName>
    </submittedName>
</protein>
<feature type="compositionally biased region" description="Basic and acidic residues" evidence="1">
    <location>
        <begin position="1"/>
        <end position="11"/>
    </location>
</feature>
<proteinExistence type="predicted"/>
<evidence type="ECO:0000313" key="3">
    <source>
        <dbReference type="Proteomes" id="UP000826271"/>
    </source>
</evidence>